<keyword evidence="4" id="KW-1185">Reference proteome</keyword>
<gene>
    <name evidence="3" type="ORF">AK88_01664</name>
</gene>
<protein>
    <recommendedName>
        <fullName evidence="5">Secreted protein</fullName>
    </recommendedName>
</protein>
<organism evidence="3 4">
    <name type="scientific">Plasmodium fragile</name>
    <dbReference type="NCBI Taxonomy" id="5857"/>
    <lineage>
        <taxon>Eukaryota</taxon>
        <taxon>Sar</taxon>
        <taxon>Alveolata</taxon>
        <taxon>Apicomplexa</taxon>
        <taxon>Aconoidasida</taxon>
        <taxon>Haemosporida</taxon>
        <taxon>Plasmodiidae</taxon>
        <taxon>Plasmodium</taxon>
        <taxon>Plasmodium (Plasmodium)</taxon>
    </lineage>
</organism>
<keyword evidence="2" id="KW-0732">Signal</keyword>
<evidence type="ECO:0000313" key="4">
    <source>
        <dbReference type="Proteomes" id="UP000054561"/>
    </source>
</evidence>
<dbReference type="GeneID" id="24266978"/>
<feature type="signal peptide" evidence="2">
    <location>
        <begin position="1"/>
        <end position="18"/>
    </location>
</feature>
<name>A0A0D9QNH5_PLAFR</name>
<evidence type="ECO:0000256" key="1">
    <source>
        <dbReference type="SAM" id="MobiDB-lite"/>
    </source>
</evidence>
<evidence type="ECO:0008006" key="5">
    <source>
        <dbReference type="Google" id="ProtNLM"/>
    </source>
</evidence>
<accession>A0A0D9QNH5</accession>
<dbReference type="EMBL" id="KQ001659">
    <property type="protein sequence ID" value="KJP88584.1"/>
    <property type="molecule type" value="Genomic_DNA"/>
</dbReference>
<feature type="compositionally biased region" description="Basic residues" evidence="1">
    <location>
        <begin position="84"/>
        <end position="98"/>
    </location>
</feature>
<dbReference type="VEuPathDB" id="PlasmoDB:AK88_01664"/>
<feature type="chain" id="PRO_5002344133" description="Secreted protein" evidence="2">
    <location>
        <begin position="19"/>
        <end position="115"/>
    </location>
</feature>
<reference evidence="3 4" key="1">
    <citation type="submission" date="2014-03" db="EMBL/GenBank/DDBJ databases">
        <title>The Genome Sequence of Plasmodium fragile nilgiri.</title>
        <authorList>
            <consortium name="The Broad Institute Genomics Platform"/>
            <consortium name="The Broad Institute Genome Sequencing Center for Infectious Disease"/>
            <person name="Neafsey D."/>
            <person name="Duraisingh M."/>
            <person name="Young S.K."/>
            <person name="Zeng Q."/>
            <person name="Gargeya S."/>
            <person name="Abouelleil A."/>
            <person name="Alvarado L."/>
            <person name="Chapman S.B."/>
            <person name="Gainer-Dewar J."/>
            <person name="Goldberg J."/>
            <person name="Griggs A."/>
            <person name="Gujja S."/>
            <person name="Hansen M."/>
            <person name="Howarth C."/>
            <person name="Imamovic A."/>
            <person name="Larimer J."/>
            <person name="Pearson M."/>
            <person name="Poon T.W."/>
            <person name="Priest M."/>
            <person name="Roberts A."/>
            <person name="Saif S."/>
            <person name="Shea T."/>
            <person name="Sykes S."/>
            <person name="Wortman J."/>
            <person name="Nusbaum C."/>
            <person name="Birren B."/>
        </authorList>
    </citation>
    <scope>NUCLEOTIDE SEQUENCE [LARGE SCALE GENOMIC DNA]</scope>
    <source>
        <strain evidence="4">nilgiri</strain>
    </source>
</reference>
<proteinExistence type="predicted"/>
<sequence length="115" mass="13735">MDLRKHLSFLFLLVYLKCFICHICFSPGVENTNRSCYIPSAFKKRQYKQMSSQTCGKGKDTKFQLSLIFRKQKDQSMIRSIPSHVRKRKKKKKKKKRQTLMAMLMQRAKRGEKKK</sequence>
<evidence type="ECO:0000256" key="2">
    <source>
        <dbReference type="SAM" id="SignalP"/>
    </source>
</evidence>
<feature type="region of interest" description="Disordered" evidence="1">
    <location>
        <begin position="78"/>
        <end position="98"/>
    </location>
</feature>
<evidence type="ECO:0000313" key="3">
    <source>
        <dbReference type="EMBL" id="KJP88584.1"/>
    </source>
</evidence>
<dbReference type="AlphaFoldDB" id="A0A0D9QNH5"/>
<dbReference type="RefSeq" id="XP_012334722.1">
    <property type="nucleotide sequence ID" value="XM_012479299.1"/>
</dbReference>
<dbReference type="Proteomes" id="UP000054561">
    <property type="component" value="Unassembled WGS sequence"/>
</dbReference>